<dbReference type="Proteomes" id="UP000078316">
    <property type="component" value="Unassembled WGS sequence"/>
</dbReference>
<dbReference type="STRING" id="427683.A5481_24295"/>
<comment type="caution">
    <text evidence="2">The sequence shown here is derived from an EMBL/GenBank/DDBJ whole genome shotgun (WGS) entry which is preliminary data.</text>
</comment>
<name>A0A179S219_9HYPH</name>
<evidence type="ECO:0000256" key="1">
    <source>
        <dbReference type="SAM" id="MobiDB-lite"/>
    </source>
</evidence>
<gene>
    <name evidence="2" type="ORF">A5481_24295</name>
</gene>
<sequence>MPMSDGVFDRGGWPRACRGGASPGSVSAQRLRRIEALLGVPLDPLSAAGPAEGEGGDDRMEIERQAIELLRAFGRITDPAARHEVLRLVRAAARPDRL</sequence>
<dbReference type="RefSeq" id="WP_064504365.1">
    <property type="nucleotide sequence ID" value="NZ_LWHQ01000048.1"/>
</dbReference>
<proteinExistence type="predicted"/>
<organism evidence="2 3">
    <name type="scientific">Methylobacterium platani</name>
    <dbReference type="NCBI Taxonomy" id="427683"/>
    <lineage>
        <taxon>Bacteria</taxon>
        <taxon>Pseudomonadati</taxon>
        <taxon>Pseudomonadota</taxon>
        <taxon>Alphaproteobacteria</taxon>
        <taxon>Hyphomicrobiales</taxon>
        <taxon>Methylobacteriaceae</taxon>
        <taxon>Methylobacterium</taxon>
    </lineage>
</organism>
<evidence type="ECO:0000313" key="3">
    <source>
        <dbReference type="Proteomes" id="UP000078316"/>
    </source>
</evidence>
<evidence type="ECO:0000313" key="2">
    <source>
        <dbReference type="EMBL" id="OAS19757.1"/>
    </source>
</evidence>
<dbReference type="EMBL" id="LWHQ01000048">
    <property type="protein sequence ID" value="OAS19757.1"/>
    <property type="molecule type" value="Genomic_DNA"/>
</dbReference>
<dbReference type="AlphaFoldDB" id="A0A179S219"/>
<reference evidence="2 3" key="1">
    <citation type="submission" date="2016-04" db="EMBL/GenBank/DDBJ databases">
        <authorList>
            <person name="Evans L.H."/>
            <person name="Alamgir A."/>
            <person name="Owens N."/>
            <person name="Weber N.D."/>
            <person name="Virtaneva K."/>
            <person name="Barbian K."/>
            <person name="Babar A."/>
            <person name="Rosenke K."/>
        </authorList>
    </citation>
    <scope>NUCLEOTIDE SEQUENCE [LARGE SCALE GENOMIC DNA]</scope>
    <source>
        <strain evidence="2 3">PMB02</strain>
    </source>
</reference>
<feature type="region of interest" description="Disordered" evidence="1">
    <location>
        <begin position="1"/>
        <end position="25"/>
    </location>
</feature>
<accession>A0A179S219</accession>
<protein>
    <submittedName>
        <fullName evidence="2">Uncharacterized protein</fullName>
    </submittedName>
</protein>